<keyword evidence="6" id="KW-1185">Reference proteome</keyword>
<name>A0AAQ4EYA4_AMBAM</name>
<dbReference type="InterPro" id="IPR014772">
    <property type="entry name" value="Munc13_dom-2"/>
</dbReference>
<dbReference type="Gene3D" id="2.60.40.150">
    <property type="entry name" value="C2 domain"/>
    <property type="match status" value="1"/>
</dbReference>
<comment type="caution">
    <text evidence="5">The sequence shown here is derived from an EMBL/GenBank/DDBJ whole genome shotgun (WGS) entry which is preliminary data.</text>
</comment>
<protein>
    <submittedName>
        <fullName evidence="5">Uncharacterized protein</fullName>
    </submittedName>
</protein>
<sequence length="870" mass="98274">MVPSGSSSPLEIYEDSPYSAQELEKLFDPISPRDFLKLCVQCLHLAERAVGKPTKPYGAINQELRSYVSATFAEVVEASSAEKLARLAARLPEARVELCVTVVQAEGLVARDVSGKSDPYCVLRVGGGGAEVYLTSVKSRTVCPTWDESFRIRVPDPDADAFELAVWDRDPRTVCGVCRELRDVRSCGSCVHFLREFFETLCSFDGADDFMGTASMFINEIPCTGCEHWLKLRDAGGRGAYGRVYVRFAFECRPRKLFDRRTVLRYHYYLCLVFLLQRVSTVARGVPLSWTQWEQCLAEEGLTLLYRHAQYHNLSCAEQLLCQITALTNVVKSRKGRVNFCVLYRLLAQMRSSIKDSQDQFLVNSLEVVVKALAEPCLERLARLHENFSFAKKYERVDLLGLLFCCVTIEALVEYEVTDLASVEIRKDASAWYQCKLMPDSGRDDDSLINMVQRILCVIGSYHEEADRIFKSAWSETYTEIVHKELDAFICEAFQTRVSSFCSTLLSQSVPSSNKVEESLQLFYLLQGFHKRTSNALEAKRGRLEMDSFQGWFGFDLVLLWFDLARRPVSQWISDLVSRDDMSPLARDIKYGTAVRDTVDILHARYVHLWQRLELRNFQCARAFTAAVAEDCSHFVRCLSGRVESAGYFDVVGEFEVSAQLCVAISSFARIAAFLQETITQVDAVCLSDGDIALRAGEARFPLEKALDESLIAMSRVCSEAVDKLKPEQRKRVSRVSDASSRHLQDRALHELVLYVDACIGTLRDHLDDIAFRKMLRLLWRSVVGSIREEASLVQENYLYRFTTAPLSFQGLHRALFQLRDVFHADGAGLSPAELDIKPYVALDGQLHETVRALEEHGVSLSKDAGVVIV</sequence>
<gene>
    <name evidence="5" type="ORF">V5799_018939</name>
</gene>
<organism evidence="5 6">
    <name type="scientific">Amblyomma americanum</name>
    <name type="common">Lone star tick</name>
    <dbReference type="NCBI Taxonomy" id="6943"/>
    <lineage>
        <taxon>Eukaryota</taxon>
        <taxon>Metazoa</taxon>
        <taxon>Ecdysozoa</taxon>
        <taxon>Arthropoda</taxon>
        <taxon>Chelicerata</taxon>
        <taxon>Arachnida</taxon>
        <taxon>Acari</taxon>
        <taxon>Parasitiformes</taxon>
        <taxon>Ixodida</taxon>
        <taxon>Ixodoidea</taxon>
        <taxon>Ixodidae</taxon>
        <taxon>Amblyomminae</taxon>
        <taxon>Amblyomma</taxon>
    </lineage>
</organism>
<dbReference type="Gene3D" id="1.20.58.1100">
    <property type="match status" value="1"/>
</dbReference>
<dbReference type="SUPFAM" id="SSF49562">
    <property type="entry name" value="C2 domain (Calcium/lipid-binding domain, CaLB)"/>
    <property type="match status" value="1"/>
</dbReference>
<dbReference type="InterPro" id="IPR000008">
    <property type="entry name" value="C2_dom"/>
</dbReference>
<evidence type="ECO:0000256" key="1">
    <source>
        <dbReference type="ARBA" id="ARBA00005823"/>
    </source>
</evidence>
<dbReference type="EMBL" id="JARKHS020009494">
    <property type="protein sequence ID" value="KAK8779719.1"/>
    <property type="molecule type" value="Genomic_DNA"/>
</dbReference>
<dbReference type="GO" id="GO:0099503">
    <property type="term" value="C:secretory vesicle"/>
    <property type="evidence" value="ECO:0007669"/>
    <property type="project" value="TreeGrafter"/>
</dbReference>
<dbReference type="PANTHER" id="PTHR45999">
    <property type="entry name" value="UNC-13-4A, ISOFORM B"/>
    <property type="match status" value="1"/>
</dbReference>
<dbReference type="GO" id="GO:0006887">
    <property type="term" value="P:exocytosis"/>
    <property type="evidence" value="ECO:0007669"/>
    <property type="project" value="UniProtKB-KW"/>
</dbReference>
<comment type="similarity">
    <text evidence="1">Belongs to the unc-13 family.</text>
</comment>
<dbReference type="PROSITE" id="PS51259">
    <property type="entry name" value="MHD2"/>
    <property type="match status" value="1"/>
</dbReference>
<accession>A0AAQ4EYA4</accession>
<dbReference type="InterPro" id="IPR035892">
    <property type="entry name" value="C2_domain_sf"/>
</dbReference>
<dbReference type="Gene3D" id="1.10.357.50">
    <property type="match status" value="1"/>
</dbReference>
<dbReference type="Pfam" id="PF00168">
    <property type="entry name" value="C2"/>
    <property type="match status" value="1"/>
</dbReference>
<proteinExistence type="inferred from homology"/>
<evidence type="ECO:0000259" key="3">
    <source>
        <dbReference type="PROSITE" id="PS50004"/>
    </source>
</evidence>
<dbReference type="PANTHER" id="PTHR45999:SF4">
    <property type="entry name" value="UNC-13-4A, ISOFORM B"/>
    <property type="match status" value="1"/>
</dbReference>
<dbReference type="AlphaFoldDB" id="A0AAQ4EYA4"/>
<feature type="domain" description="C2" evidence="3">
    <location>
        <begin position="79"/>
        <end position="208"/>
    </location>
</feature>
<dbReference type="InterPro" id="IPR052095">
    <property type="entry name" value="UNC-13_domain"/>
</dbReference>
<evidence type="ECO:0000256" key="2">
    <source>
        <dbReference type="ARBA" id="ARBA00022483"/>
    </source>
</evidence>
<keyword evidence="2" id="KW-0268">Exocytosis</keyword>
<dbReference type="Proteomes" id="UP001321473">
    <property type="component" value="Unassembled WGS sequence"/>
</dbReference>
<reference evidence="5 6" key="1">
    <citation type="journal article" date="2023" name="Arcadia Sci">
        <title>De novo assembly of a long-read Amblyomma americanum tick genome.</title>
        <authorList>
            <person name="Chou S."/>
            <person name="Poskanzer K.E."/>
            <person name="Rollins M."/>
            <person name="Thuy-Boun P.S."/>
        </authorList>
    </citation>
    <scope>NUCLEOTIDE SEQUENCE [LARGE SCALE GENOMIC DNA]</scope>
    <source>
        <strain evidence="5">F_SG_1</strain>
        <tissue evidence="5">Salivary glands</tissue>
    </source>
</reference>
<evidence type="ECO:0000313" key="6">
    <source>
        <dbReference type="Proteomes" id="UP001321473"/>
    </source>
</evidence>
<feature type="domain" description="MHD2" evidence="4">
    <location>
        <begin position="746"/>
        <end position="868"/>
    </location>
</feature>
<dbReference type="PROSITE" id="PS50004">
    <property type="entry name" value="C2"/>
    <property type="match status" value="1"/>
</dbReference>
<evidence type="ECO:0000313" key="5">
    <source>
        <dbReference type="EMBL" id="KAK8779719.1"/>
    </source>
</evidence>
<dbReference type="SMART" id="SM00239">
    <property type="entry name" value="C2"/>
    <property type="match status" value="1"/>
</dbReference>
<evidence type="ECO:0000259" key="4">
    <source>
        <dbReference type="PROSITE" id="PS51259"/>
    </source>
</evidence>